<comment type="caution">
    <text evidence="5">The sequence shown here is derived from an EMBL/GenBank/DDBJ whole genome shotgun (WGS) entry which is preliminary data.</text>
</comment>
<evidence type="ECO:0000256" key="3">
    <source>
        <dbReference type="ARBA" id="ARBA00022840"/>
    </source>
</evidence>
<evidence type="ECO:0000256" key="2">
    <source>
        <dbReference type="ARBA" id="ARBA00022741"/>
    </source>
</evidence>
<sequence>MVSFFFYPKTIAVIGATDNPQKFGNAVTINILQNKNLISELFLVSLKSKEISGLKCYLSVLDIPKDIDVAIILVPAKAIDNVIDQCISKKVKGIIIITAGFGELSEEGKKKEKEISNKCKKAGIRVMGPNCVGIQNSDIGLNASFIQTAPPGKIGMISQSGSFGCASFYAMEREYIGCSKFANIGNNIDVSFNEVLEFLHTDESTNIICLYMETVENGKLFLKTLKKVVNSKPIVVLKGGRTNYGMKAARSHTGSIASNYKMLKNSLKQAGVFLCESANDFVVALKTLSFLPIPKGEKIGVLTNSGGCSVLFSDKAEEFHLKLAEFSNEFKEKVSRHLDKRLVKFVNPLDMIGTADENTYYNVTKLMLEDSKIDIVVACVVIPPFLGMKSDEHYRGIVRAWNETGRKKILIPLLMFSEEFKNVREHAIREKTTIFFTPHEASFAIRVLIDRMNLMNHITKYKI</sequence>
<dbReference type="SUPFAM" id="SSF52210">
    <property type="entry name" value="Succinyl-CoA synthetase domains"/>
    <property type="match status" value="2"/>
</dbReference>
<dbReference type="PANTHER" id="PTHR43334:SF2">
    <property type="entry name" value="ACETATE--COA LIGASE [ADP-FORMING]"/>
    <property type="match status" value="1"/>
</dbReference>
<dbReference type="EMBL" id="LAZR01007006">
    <property type="protein sequence ID" value="KKM88114.1"/>
    <property type="molecule type" value="Genomic_DNA"/>
</dbReference>
<dbReference type="InterPro" id="IPR016102">
    <property type="entry name" value="Succinyl-CoA_synth-like"/>
</dbReference>
<dbReference type="SMART" id="SM00881">
    <property type="entry name" value="CoA_binding"/>
    <property type="match status" value="1"/>
</dbReference>
<dbReference type="InterPro" id="IPR032875">
    <property type="entry name" value="Succ_CoA_lig_flav_dom"/>
</dbReference>
<dbReference type="Pfam" id="PF13607">
    <property type="entry name" value="Succ_CoA_lig"/>
    <property type="match status" value="1"/>
</dbReference>
<dbReference type="SUPFAM" id="SSF51735">
    <property type="entry name" value="NAD(P)-binding Rossmann-fold domains"/>
    <property type="match status" value="1"/>
</dbReference>
<gene>
    <name evidence="5" type="ORF">LCGC14_1262010</name>
</gene>
<keyword evidence="1" id="KW-0436">Ligase</keyword>
<dbReference type="Pfam" id="PF13380">
    <property type="entry name" value="CoA_binding_2"/>
    <property type="match status" value="1"/>
</dbReference>
<dbReference type="Gene3D" id="3.40.50.720">
    <property type="entry name" value="NAD(P)-binding Rossmann-like Domain"/>
    <property type="match status" value="1"/>
</dbReference>
<reference evidence="5" key="1">
    <citation type="journal article" date="2015" name="Nature">
        <title>Complex archaea that bridge the gap between prokaryotes and eukaryotes.</title>
        <authorList>
            <person name="Spang A."/>
            <person name="Saw J.H."/>
            <person name="Jorgensen S.L."/>
            <person name="Zaremba-Niedzwiedzka K."/>
            <person name="Martijn J."/>
            <person name="Lind A.E."/>
            <person name="van Eijk R."/>
            <person name="Schleper C."/>
            <person name="Guy L."/>
            <person name="Ettema T.J."/>
        </authorList>
    </citation>
    <scope>NUCLEOTIDE SEQUENCE</scope>
</reference>
<keyword evidence="2" id="KW-0547">Nucleotide-binding</keyword>
<evidence type="ECO:0000256" key="1">
    <source>
        <dbReference type="ARBA" id="ARBA00022598"/>
    </source>
</evidence>
<dbReference type="AlphaFoldDB" id="A0A0F9L0D2"/>
<dbReference type="GO" id="GO:0005524">
    <property type="term" value="F:ATP binding"/>
    <property type="evidence" value="ECO:0007669"/>
    <property type="project" value="UniProtKB-KW"/>
</dbReference>
<dbReference type="PANTHER" id="PTHR43334">
    <property type="entry name" value="ACETATE--COA LIGASE [ADP-FORMING]"/>
    <property type="match status" value="1"/>
</dbReference>
<evidence type="ECO:0000313" key="5">
    <source>
        <dbReference type="EMBL" id="KKM88114.1"/>
    </source>
</evidence>
<evidence type="ECO:0000259" key="4">
    <source>
        <dbReference type="SMART" id="SM00881"/>
    </source>
</evidence>
<organism evidence="5">
    <name type="scientific">marine sediment metagenome</name>
    <dbReference type="NCBI Taxonomy" id="412755"/>
    <lineage>
        <taxon>unclassified sequences</taxon>
        <taxon>metagenomes</taxon>
        <taxon>ecological metagenomes</taxon>
    </lineage>
</organism>
<name>A0A0F9L0D2_9ZZZZ</name>
<feature type="domain" description="CoA-binding" evidence="4">
    <location>
        <begin position="5"/>
        <end position="101"/>
    </location>
</feature>
<proteinExistence type="predicted"/>
<dbReference type="InterPro" id="IPR051538">
    <property type="entry name" value="Acyl-CoA_Synth/Transferase"/>
</dbReference>
<dbReference type="Gene3D" id="3.40.50.261">
    <property type="entry name" value="Succinyl-CoA synthetase domains"/>
    <property type="match status" value="2"/>
</dbReference>
<dbReference type="InterPro" id="IPR036291">
    <property type="entry name" value="NAD(P)-bd_dom_sf"/>
</dbReference>
<dbReference type="InterPro" id="IPR003781">
    <property type="entry name" value="CoA-bd"/>
</dbReference>
<dbReference type="GO" id="GO:0016874">
    <property type="term" value="F:ligase activity"/>
    <property type="evidence" value="ECO:0007669"/>
    <property type="project" value="UniProtKB-KW"/>
</dbReference>
<accession>A0A0F9L0D2</accession>
<protein>
    <recommendedName>
        <fullName evidence="4">CoA-binding domain-containing protein</fullName>
    </recommendedName>
</protein>
<keyword evidence="3" id="KW-0067">ATP-binding</keyword>